<feature type="compositionally biased region" description="Pro residues" evidence="3">
    <location>
        <begin position="128"/>
        <end position="145"/>
    </location>
</feature>
<gene>
    <name evidence="5" type="ORF">SEMRO_212_G088190.1</name>
</gene>
<dbReference type="PANTHER" id="PTHR12203">
    <property type="entry name" value="KDEL LYS-ASP-GLU-LEU CONTAINING - RELATED"/>
    <property type="match status" value="1"/>
</dbReference>
<comment type="caution">
    <text evidence="5">The sequence shown here is derived from an EMBL/GenBank/DDBJ whole genome shotgun (WGS) entry which is preliminary data.</text>
</comment>
<dbReference type="AlphaFoldDB" id="A0A9N8DS20"/>
<dbReference type="SMART" id="SM00672">
    <property type="entry name" value="CAP10"/>
    <property type="match status" value="1"/>
</dbReference>
<keyword evidence="6" id="KW-1185">Reference proteome</keyword>
<reference evidence="5" key="1">
    <citation type="submission" date="2020-06" db="EMBL/GenBank/DDBJ databases">
        <authorList>
            <consortium name="Plant Systems Biology data submission"/>
        </authorList>
    </citation>
    <scope>NUCLEOTIDE SEQUENCE</scope>
    <source>
        <strain evidence="5">D6</strain>
    </source>
</reference>
<dbReference type="EMBL" id="CAICTM010000211">
    <property type="protein sequence ID" value="CAB9504889.1"/>
    <property type="molecule type" value="Genomic_DNA"/>
</dbReference>
<evidence type="ECO:0000256" key="3">
    <source>
        <dbReference type="SAM" id="MobiDB-lite"/>
    </source>
</evidence>
<dbReference type="PANTHER" id="PTHR12203:SF35">
    <property type="entry name" value="PROTEIN O-GLUCOSYLTRANSFERASE 1"/>
    <property type="match status" value="1"/>
</dbReference>
<evidence type="ECO:0000256" key="1">
    <source>
        <dbReference type="ARBA" id="ARBA00010118"/>
    </source>
</evidence>
<organism evidence="5 6">
    <name type="scientific">Seminavis robusta</name>
    <dbReference type="NCBI Taxonomy" id="568900"/>
    <lineage>
        <taxon>Eukaryota</taxon>
        <taxon>Sar</taxon>
        <taxon>Stramenopiles</taxon>
        <taxon>Ochrophyta</taxon>
        <taxon>Bacillariophyta</taxon>
        <taxon>Bacillariophyceae</taxon>
        <taxon>Bacillariophycidae</taxon>
        <taxon>Naviculales</taxon>
        <taxon>Naviculaceae</taxon>
        <taxon>Seminavis</taxon>
    </lineage>
</organism>
<feature type="region of interest" description="Disordered" evidence="3">
    <location>
        <begin position="94"/>
        <end position="203"/>
    </location>
</feature>
<keyword evidence="2" id="KW-0808">Transferase</keyword>
<evidence type="ECO:0000313" key="5">
    <source>
        <dbReference type="EMBL" id="CAB9504889.1"/>
    </source>
</evidence>
<dbReference type="InterPro" id="IPR051091">
    <property type="entry name" value="O-Glucosyltr/Glycosyltrsf_90"/>
</dbReference>
<comment type="similarity">
    <text evidence="1">Belongs to the glycosyltransferase 90 family.</text>
</comment>
<proteinExistence type="inferred from homology"/>
<name>A0A9N8DS20_9STRA</name>
<dbReference type="Pfam" id="PF04488">
    <property type="entry name" value="Gly_transf_sug"/>
    <property type="match status" value="1"/>
</dbReference>
<dbReference type="InterPro" id="IPR007577">
    <property type="entry name" value="GlycoTrfase_DXD_sugar-bd_CS"/>
</dbReference>
<dbReference type="Pfam" id="PF05686">
    <property type="entry name" value="Glyco_transf_90"/>
    <property type="match status" value="1"/>
</dbReference>
<dbReference type="OrthoDB" id="206240at2759"/>
<sequence>MPSSRPSMPPPVECDQPLQSQTETLFMTVSGDTTAVTDAFLTSSLVDASMAMDNSTGCTPAMLSAMVASRVAQRRRRLQGTTLIDVGLVALGFQSSRSPTSSPTKAPTLPPTNSPSHAPSDSPTNVPTDPPTDPPTLQPTNPPTRQPTEFPTNPPTDAPTDPPTDTPTDPPTESPTEAPTETPTDPPTPAPTNGTQPVINGRLQDTEVSVRGRISEFDRALLQGPNPCYMVHAEFGDDLDYRRLCHDYLSLEYIQPNCTGLPDVVPKIVHSVGKDQDLNYLQFATGGANPTFVLQHQGDDSALEYIQRHCGTDAARAYSCMLAPAYRADIFRFCALSSEGGIYLDEDIMPLVPLEELYSPCSAATVGHDIPSPNDGIPGKQMKILAAKPGARIFQCALDQIIENVKYRWYPETPLQLTGPLLLHQCYVQNSEDVAITYRDTRNARFPYTGLRRGDQILAYEAPLSAKHFRKPDSSDYGEIFYTRKVYRETCALETLFRFPSIDDRIKYYMATWIDGRSVDTKHACETVDPFQASSMHWAKTTPSIFTSTSLKQSYGVYVEDALKYLVSHWVHPEESVPTFMMQLGDTRANFDLPVMVKTRSVTVGAASQLDPIIVPLEMDRHFGPLAKVHDSDTAWELKKEILIWRGASTGTRHQVIEQLVSRPSKDIDVGFTALVQDYRPVNRTAVTRPAMNMKELLSYKYLLSLEGNDVASGLKWKLYSNSVVFMATPTCASWAMEDLLVPYYHYIPLKDDFSDLKEKIQWARENDDACAQIAQQATKYMQDLWASDKAQIDTNLIVGEIVSRYQFSYGETTLQQCLGNSGLPGAALGQLPP</sequence>
<evidence type="ECO:0000313" key="6">
    <source>
        <dbReference type="Proteomes" id="UP001153069"/>
    </source>
</evidence>
<protein>
    <submittedName>
        <fullName evidence="5">O-glucosyltransferase LpsA</fullName>
    </submittedName>
</protein>
<dbReference type="Gene3D" id="3.90.550.20">
    <property type="match status" value="1"/>
</dbReference>
<dbReference type="Proteomes" id="UP001153069">
    <property type="component" value="Unassembled WGS sequence"/>
</dbReference>
<dbReference type="InterPro" id="IPR029044">
    <property type="entry name" value="Nucleotide-diphossugar_trans"/>
</dbReference>
<evidence type="ECO:0000256" key="2">
    <source>
        <dbReference type="ARBA" id="ARBA00022679"/>
    </source>
</evidence>
<feature type="compositionally biased region" description="Low complexity" evidence="3">
    <location>
        <begin position="174"/>
        <end position="183"/>
    </location>
</feature>
<feature type="domain" description="Glycosyl transferase CAP10" evidence="4">
    <location>
        <begin position="576"/>
        <end position="805"/>
    </location>
</feature>
<feature type="compositionally biased region" description="Pro residues" evidence="3">
    <location>
        <begin position="152"/>
        <end position="173"/>
    </location>
</feature>
<feature type="compositionally biased region" description="Polar residues" evidence="3">
    <location>
        <begin position="94"/>
        <end position="105"/>
    </location>
</feature>
<dbReference type="SUPFAM" id="SSF53448">
    <property type="entry name" value="Nucleotide-diphospho-sugar transferases"/>
    <property type="match status" value="1"/>
</dbReference>
<dbReference type="InterPro" id="IPR006598">
    <property type="entry name" value="CAP10"/>
</dbReference>
<evidence type="ECO:0000259" key="4">
    <source>
        <dbReference type="SMART" id="SM00672"/>
    </source>
</evidence>
<accession>A0A9N8DS20</accession>
<dbReference type="GO" id="GO:0016740">
    <property type="term" value="F:transferase activity"/>
    <property type="evidence" value="ECO:0007669"/>
    <property type="project" value="UniProtKB-KW"/>
</dbReference>